<keyword evidence="2 3" id="KW-0961">Cell wall biogenesis/degradation</keyword>
<proteinExistence type="inferred from homology"/>
<evidence type="ECO:0000256" key="4">
    <source>
        <dbReference type="RuleBase" id="RU003495"/>
    </source>
</evidence>
<dbReference type="NCBIfam" id="TIGR00413">
    <property type="entry name" value="rlpA"/>
    <property type="match status" value="1"/>
</dbReference>
<evidence type="ECO:0000256" key="2">
    <source>
        <dbReference type="ARBA" id="ARBA00023316"/>
    </source>
</evidence>
<dbReference type="InterPro" id="IPR034718">
    <property type="entry name" value="RlpA"/>
</dbReference>
<comment type="caution">
    <text evidence="7">The sequence shown here is derived from an EMBL/GenBank/DDBJ whole genome shotgun (WGS) entry which is preliminary data.</text>
</comment>
<gene>
    <name evidence="3" type="primary">rlpA</name>
    <name evidence="7" type="ORF">K4A83_13845</name>
</gene>
<dbReference type="InterPro" id="IPR036908">
    <property type="entry name" value="RlpA-like_sf"/>
</dbReference>
<feature type="region of interest" description="Disordered" evidence="5">
    <location>
        <begin position="47"/>
        <end position="82"/>
    </location>
</feature>
<dbReference type="RefSeq" id="WP_265265201.1">
    <property type="nucleotide sequence ID" value="NZ_JAIHOM010000067.1"/>
</dbReference>
<reference evidence="7 8" key="1">
    <citation type="submission" date="2021-08" db="EMBL/GenBank/DDBJ databases">
        <title>Draft genome sequence of Spirulina subsalsa with high tolerance to salinity and hype-accumulation of phycocyanin.</title>
        <authorList>
            <person name="Pei H."/>
            <person name="Jiang L."/>
        </authorList>
    </citation>
    <scope>NUCLEOTIDE SEQUENCE [LARGE SCALE GENOMIC DNA]</scope>
    <source>
        <strain evidence="7 8">FACHB-351</strain>
    </source>
</reference>
<dbReference type="HAMAP" id="MF_02071">
    <property type="entry name" value="RlpA"/>
    <property type="match status" value="1"/>
</dbReference>
<dbReference type="EMBL" id="JAIHOM010000067">
    <property type="protein sequence ID" value="MCW6037346.1"/>
    <property type="molecule type" value="Genomic_DNA"/>
</dbReference>
<comment type="similarity">
    <text evidence="3 4">Belongs to the RlpA family.</text>
</comment>
<dbReference type="Gene3D" id="2.40.40.10">
    <property type="entry name" value="RlpA-like domain"/>
    <property type="match status" value="1"/>
</dbReference>
<sequence length="189" mass="20445">MSIQSRILWGSALTIALGFGIGLYPTSAVIAEETGKDEKEIQVAVVGQPESPPKEEKVMTRSPHAPRSQNRVSSQRRTTSEAVAYRPAPATSHLYRGVASWYGPNFHGRRSASGEIYNQNAMTAAHRTLPFGTRVRVTNLNNGRSVVVRINDRGPFIAGRVIDLSRGAAQEIGLIRSGVAPVSVEVLGR</sequence>
<comment type="function">
    <text evidence="3">Lytic transglycosylase with a strong preference for naked glycan strands that lack stem peptides.</text>
</comment>
<evidence type="ECO:0000256" key="1">
    <source>
        <dbReference type="ARBA" id="ARBA00023239"/>
    </source>
</evidence>
<feature type="domain" description="RlpA-like protein double-psi beta-barrel" evidence="6">
    <location>
        <begin position="97"/>
        <end position="183"/>
    </location>
</feature>
<feature type="compositionally biased region" description="Polar residues" evidence="5">
    <location>
        <begin position="67"/>
        <end position="81"/>
    </location>
</feature>
<evidence type="ECO:0000256" key="5">
    <source>
        <dbReference type="SAM" id="MobiDB-lite"/>
    </source>
</evidence>
<dbReference type="Proteomes" id="UP001526426">
    <property type="component" value="Unassembled WGS sequence"/>
</dbReference>
<dbReference type="CDD" id="cd22268">
    <property type="entry name" value="DPBB_RlpA-like"/>
    <property type="match status" value="1"/>
</dbReference>
<evidence type="ECO:0000313" key="8">
    <source>
        <dbReference type="Proteomes" id="UP001526426"/>
    </source>
</evidence>
<organism evidence="7 8">
    <name type="scientific">Spirulina subsalsa FACHB-351</name>
    <dbReference type="NCBI Taxonomy" id="234711"/>
    <lineage>
        <taxon>Bacteria</taxon>
        <taxon>Bacillati</taxon>
        <taxon>Cyanobacteriota</taxon>
        <taxon>Cyanophyceae</taxon>
        <taxon>Spirulinales</taxon>
        <taxon>Spirulinaceae</taxon>
        <taxon>Spirulina</taxon>
    </lineage>
</organism>
<accession>A0ABT3L762</accession>
<name>A0ABT3L762_9CYAN</name>
<dbReference type="SUPFAM" id="SSF50685">
    <property type="entry name" value="Barwin-like endoglucanases"/>
    <property type="match status" value="1"/>
</dbReference>
<keyword evidence="1 3" id="KW-0456">Lyase</keyword>
<dbReference type="PANTHER" id="PTHR34183">
    <property type="entry name" value="ENDOLYTIC PEPTIDOGLYCAN TRANSGLYCOSYLASE RLPA"/>
    <property type="match status" value="1"/>
</dbReference>
<evidence type="ECO:0000259" key="6">
    <source>
        <dbReference type="Pfam" id="PF03330"/>
    </source>
</evidence>
<keyword evidence="8" id="KW-1185">Reference proteome</keyword>
<dbReference type="InterPro" id="IPR012997">
    <property type="entry name" value="RplA"/>
</dbReference>
<dbReference type="EC" id="4.2.2.-" evidence="3"/>
<protein>
    <recommendedName>
        <fullName evidence="3">Probable endolytic peptidoglycan transglycosylase RlpA</fullName>
        <ecNumber evidence="3">4.2.2.-</ecNumber>
    </recommendedName>
</protein>
<dbReference type="PANTHER" id="PTHR34183:SF8">
    <property type="entry name" value="ENDOLYTIC PEPTIDOGLYCAN TRANSGLYCOSYLASE RLPA-RELATED"/>
    <property type="match status" value="1"/>
</dbReference>
<dbReference type="InterPro" id="IPR009009">
    <property type="entry name" value="RlpA-like_DPBB"/>
</dbReference>
<dbReference type="Pfam" id="PF03330">
    <property type="entry name" value="DPBB_1"/>
    <property type="match status" value="1"/>
</dbReference>
<evidence type="ECO:0000256" key="3">
    <source>
        <dbReference type="HAMAP-Rule" id="MF_02071"/>
    </source>
</evidence>
<evidence type="ECO:0000313" key="7">
    <source>
        <dbReference type="EMBL" id="MCW6037346.1"/>
    </source>
</evidence>